<feature type="region of interest" description="Disordered" evidence="1">
    <location>
        <begin position="30"/>
        <end position="89"/>
    </location>
</feature>
<name>A0AAN9SKF3_PSOTE</name>
<evidence type="ECO:0000313" key="2">
    <source>
        <dbReference type="EMBL" id="KAK7399477.1"/>
    </source>
</evidence>
<organism evidence="2 3">
    <name type="scientific">Psophocarpus tetragonolobus</name>
    <name type="common">Winged bean</name>
    <name type="synonym">Dolichos tetragonolobus</name>
    <dbReference type="NCBI Taxonomy" id="3891"/>
    <lineage>
        <taxon>Eukaryota</taxon>
        <taxon>Viridiplantae</taxon>
        <taxon>Streptophyta</taxon>
        <taxon>Embryophyta</taxon>
        <taxon>Tracheophyta</taxon>
        <taxon>Spermatophyta</taxon>
        <taxon>Magnoliopsida</taxon>
        <taxon>eudicotyledons</taxon>
        <taxon>Gunneridae</taxon>
        <taxon>Pentapetalae</taxon>
        <taxon>rosids</taxon>
        <taxon>fabids</taxon>
        <taxon>Fabales</taxon>
        <taxon>Fabaceae</taxon>
        <taxon>Papilionoideae</taxon>
        <taxon>50 kb inversion clade</taxon>
        <taxon>NPAAA clade</taxon>
        <taxon>indigoferoid/millettioid clade</taxon>
        <taxon>Phaseoleae</taxon>
        <taxon>Psophocarpus</taxon>
    </lineage>
</organism>
<dbReference type="Proteomes" id="UP001386955">
    <property type="component" value="Unassembled WGS sequence"/>
</dbReference>
<evidence type="ECO:0000256" key="1">
    <source>
        <dbReference type="SAM" id="MobiDB-lite"/>
    </source>
</evidence>
<proteinExistence type="predicted"/>
<feature type="compositionally biased region" description="Basic residues" evidence="1">
    <location>
        <begin position="49"/>
        <end position="58"/>
    </location>
</feature>
<gene>
    <name evidence="2" type="ORF">VNO78_10660</name>
</gene>
<reference evidence="2 3" key="1">
    <citation type="submission" date="2024-01" db="EMBL/GenBank/DDBJ databases">
        <title>The genomes of 5 underutilized Papilionoideae crops provide insights into root nodulation and disease resistanc.</title>
        <authorList>
            <person name="Jiang F."/>
        </authorList>
    </citation>
    <scope>NUCLEOTIDE SEQUENCE [LARGE SCALE GENOMIC DNA]</scope>
    <source>
        <strain evidence="2">DUOXIRENSHENG_FW03</strain>
        <tissue evidence="2">Leaves</tissue>
    </source>
</reference>
<dbReference type="EMBL" id="JAYMYS010000003">
    <property type="protein sequence ID" value="KAK7399477.1"/>
    <property type="molecule type" value="Genomic_DNA"/>
</dbReference>
<sequence>MFLPLVRDVVRVNQDTHLFEEAVCVHSKGRHKKKQLVVDPIRGTIDKGRRPRWQRKRSRDNSRDEDSSDYDTASRYHSTSNQPPRGRGAALHSALGALKSGRFVENAYLSGAFQNSRAPPKKAGLTRDQLEAKHLDILRGVMIIDVGTIDLGSK</sequence>
<protein>
    <submittedName>
        <fullName evidence="2">Uncharacterized protein</fullName>
    </submittedName>
</protein>
<dbReference type="AlphaFoldDB" id="A0AAN9SKF3"/>
<comment type="caution">
    <text evidence="2">The sequence shown here is derived from an EMBL/GenBank/DDBJ whole genome shotgun (WGS) entry which is preliminary data.</text>
</comment>
<accession>A0AAN9SKF3</accession>
<keyword evidence="3" id="KW-1185">Reference proteome</keyword>
<evidence type="ECO:0000313" key="3">
    <source>
        <dbReference type="Proteomes" id="UP001386955"/>
    </source>
</evidence>